<evidence type="ECO:0000313" key="2">
    <source>
        <dbReference type="Proteomes" id="UP000062973"/>
    </source>
</evidence>
<proteinExistence type="predicted"/>
<evidence type="ECO:0000313" key="1">
    <source>
        <dbReference type="EMBL" id="AIJ22787.1"/>
    </source>
</evidence>
<name>A0A076MYU5_AMYME</name>
<dbReference type="STRING" id="1068978.AMETH_2695"/>
<accession>A0A076MYU5</accession>
<sequence>MLTGDTATVVDTLRRRRDEFGLSYVTINAHALEAAIPVVERLAGT</sequence>
<dbReference type="PATRIC" id="fig|1068978.7.peg.2882"/>
<dbReference type="HOGENOM" id="CLU_217447_0_0_11"/>
<gene>
    <name evidence="1" type="ORF">AMETH_2695</name>
</gene>
<dbReference type="KEGG" id="amq:AMETH_2695"/>
<dbReference type="EMBL" id="CP009110">
    <property type="protein sequence ID" value="AIJ22787.1"/>
    <property type="molecule type" value="Genomic_DNA"/>
</dbReference>
<protein>
    <submittedName>
        <fullName evidence="1">Uncharacterized protein</fullName>
    </submittedName>
</protein>
<dbReference type="Proteomes" id="UP000062973">
    <property type="component" value="Chromosome"/>
</dbReference>
<reference evidence="1 2" key="1">
    <citation type="submission" date="2014-07" db="EMBL/GenBank/DDBJ databases">
        <title>Whole Genome Sequence of the Amycolatopsis methanolica 239.</title>
        <authorList>
            <person name="Tang B."/>
        </authorList>
    </citation>
    <scope>NUCLEOTIDE SEQUENCE [LARGE SCALE GENOMIC DNA]</scope>
    <source>
        <strain evidence="1 2">239</strain>
    </source>
</reference>
<organism evidence="1 2">
    <name type="scientific">Amycolatopsis methanolica 239</name>
    <dbReference type="NCBI Taxonomy" id="1068978"/>
    <lineage>
        <taxon>Bacteria</taxon>
        <taxon>Bacillati</taxon>
        <taxon>Actinomycetota</taxon>
        <taxon>Actinomycetes</taxon>
        <taxon>Pseudonocardiales</taxon>
        <taxon>Pseudonocardiaceae</taxon>
        <taxon>Amycolatopsis</taxon>
        <taxon>Amycolatopsis methanolica group</taxon>
    </lineage>
</organism>
<keyword evidence="2" id="KW-1185">Reference proteome</keyword>
<dbReference type="AlphaFoldDB" id="A0A076MYU5"/>